<sequence>MMNVASLSNEGMEKVQGVLKKASIIETVFWIILGLLVGTLFLLFQTSTSVNVCIVIAITIVLGLISGITLFLAVEKDANVLFKVWFVASVLLIICFVACIILVAITLDDFEGWIEIIICIVLIPIKLYCVMLVWKYYKWNNRARGLGAVAAAVGLA</sequence>
<keyword evidence="1" id="KW-1133">Transmembrane helix</keyword>
<keyword evidence="3" id="KW-1185">Reference proteome</keyword>
<keyword evidence="1" id="KW-0472">Membrane</keyword>
<evidence type="ECO:0000313" key="3">
    <source>
        <dbReference type="Proteomes" id="UP000198287"/>
    </source>
</evidence>
<dbReference type="EMBL" id="LNIX01000019">
    <property type="protein sequence ID" value="OXA44772.1"/>
    <property type="molecule type" value="Genomic_DNA"/>
</dbReference>
<dbReference type="Proteomes" id="UP000198287">
    <property type="component" value="Unassembled WGS sequence"/>
</dbReference>
<comment type="caution">
    <text evidence="2">The sequence shown here is derived from an EMBL/GenBank/DDBJ whole genome shotgun (WGS) entry which is preliminary data.</text>
</comment>
<feature type="transmembrane region" description="Helical" evidence="1">
    <location>
        <begin position="84"/>
        <end position="107"/>
    </location>
</feature>
<accession>A0A226DGU7</accession>
<protein>
    <submittedName>
        <fullName evidence="2">Uncharacterized protein</fullName>
    </submittedName>
</protein>
<reference evidence="2 3" key="1">
    <citation type="submission" date="2015-12" db="EMBL/GenBank/DDBJ databases">
        <title>The genome of Folsomia candida.</title>
        <authorList>
            <person name="Faddeeva A."/>
            <person name="Derks M.F."/>
            <person name="Anvar Y."/>
            <person name="Smit S."/>
            <person name="Van Straalen N."/>
            <person name="Roelofs D."/>
        </authorList>
    </citation>
    <scope>NUCLEOTIDE SEQUENCE [LARGE SCALE GENOMIC DNA]</scope>
    <source>
        <strain evidence="2 3">VU population</strain>
        <tissue evidence="2">Whole body</tissue>
    </source>
</reference>
<evidence type="ECO:0000313" key="2">
    <source>
        <dbReference type="EMBL" id="OXA44772.1"/>
    </source>
</evidence>
<feature type="transmembrane region" description="Helical" evidence="1">
    <location>
        <begin position="49"/>
        <end position="72"/>
    </location>
</feature>
<name>A0A226DGU7_FOLCA</name>
<organism evidence="2 3">
    <name type="scientific">Folsomia candida</name>
    <name type="common">Springtail</name>
    <dbReference type="NCBI Taxonomy" id="158441"/>
    <lineage>
        <taxon>Eukaryota</taxon>
        <taxon>Metazoa</taxon>
        <taxon>Ecdysozoa</taxon>
        <taxon>Arthropoda</taxon>
        <taxon>Hexapoda</taxon>
        <taxon>Collembola</taxon>
        <taxon>Entomobryomorpha</taxon>
        <taxon>Isotomoidea</taxon>
        <taxon>Isotomidae</taxon>
        <taxon>Proisotominae</taxon>
        <taxon>Folsomia</taxon>
    </lineage>
</organism>
<feature type="transmembrane region" description="Helical" evidence="1">
    <location>
        <begin position="113"/>
        <end position="134"/>
    </location>
</feature>
<keyword evidence="1" id="KW-0812">Transmembrane</keyword>
<dbReference type="AlphaFoldDB" id="A0A226DGU7"/>
<feature type="transmembrane region" description="Helical" evidence="1">
    <location>
        <begin position="22"/>
        <end position="43"/>
    </location>
</feature>
<evidence type="ECO:0000256" key="1">
    <source>
        <dbReference type="SAM" id="Phobius"/>
    </source>
</evidence>
<proteinExistence type="predicted"/>
<gene>
    <name evidence="2" type="ORF">Fcan01_20752</name>
</gene>